<evidence type="ECO:0000256" key="8">
    <source>
        <dbReference type="SAM" id="Phobius"/>
    </source>
</evidence>
<dbReference type="PANTHER" id="PTHR30472:SF58">
    <property type="entry name" value="IRON(3+)-HYDROXAMATE IMPORT SYSTEM PERMEASE PROTEIN FHUB"/>
    <property type="match status" value="1"/>
</dbReference>
<keyword evidence="5 8" id="KW-0812">Transmembrane</keyword>
<feature type="transmembrane region" description="Helical" evidence="8">
    <location>
        <begin position="291"/>
        <end position="311"/>
    </location>
</feature>
<organism evidence="9 10">
    <name type="scientific">Candidatus Cohnella colombiensis</name>
    <dbReference type="NCBI Taxonomy" id="3121368"/>
    <lineage>
        <taxon>Bacteria</taxon>
        <taxon>Bacillati</taxon>
        <taxon>Bacillota</taxon>
        <taxon>Bacilli</taxon>
        <taxon>Bacillales</taxon>
        <taxon>Paenibacillaceae</taxon>
        <taxon>Cohnella</taxon>
    </lineage>
</organism>
<dbReference type="InterPro" id="IPR000522">
    <property type="entry name" value="ABC_transptr_permease_BtuC"/>
</dbReference>
<reference evidence="9" key="1">
    <citation type="submission" date="2023-03" db="EMBL/GenBank/DDBJ databases">
        <title>Andean soil-derived lignocellulolytic bacterial consortium as a source of novel taxa and putative plastic-active enzymes.</title>
        <authorList>
            <person name="Diaz-Garcia L."/>
            <person name="Chuvochina M."/>
            <person name="Feuerriegel G."/>
            <person name="Bunk B."/>
            <person name="Sproer C."/>
            <person name="Streit W.R."/>
            <person name="Rodriguez L.M."/>
            <person name="Overmann J."/>
            <person name="Jimenez D.J."/>
        </authorList>
    </citation>
    <scope>NUCLEOTIDE SEQUENCE</scope>
    <source>
        <strain evidence="9">MAG 2441</strain>
    </source>
</reference>
<proteinExistence type="inferred from homology"/>
<keyword evidence="3" id="KW-0813">Transport</keyword>
<keyword evidence="6 8" id="KW-1133">Transmembrane helix</keyword>
<feature type="transmembrane region" description="Helical" evidence="8">
    <location>
        <begin position="165"/>
        <end position="187"/>
    </location>
</feature>
<feature type="transmembrane region" description="Helical" evidence="8">
    <location>
        <begin position="106"/>
        <end position="126"/>
    </location>
</feature>
<feature type="transmembrane region" description="Helical" evidence="8">
    <location>
        <begin position="132"/>
        <end position="153"/>
    </location>
</feature>
<evidence type="ECO:0000256" key="2">
    <source>
        <dbReference type="ARBA" id="ARBA00007935"/>
    </source>
</evidence>
<keyword evidence="10" id="KW-1185">Reference proteome</keyword>
<dbReference type="AlphaFoldDB" id="A0AA95J960"/>
<gene>
    <name evidence="9" type="ORF">P0Y55_09710</name>
</gene>
<comment type="subcellular location">
    <subcellularLocation>
        <location evidence="1">Cell membrane</location>
        <topology evidence="1">Multi-pass membrane protein</topology>
    </subcellularLocation>
</comment>
<dbReference type="EMBL" id="CP119317">
    <property type="protein sequence ID" value="WEK52883.1"/>
    <property type="molecule type" value="Genomic_DNA"/>
</dbReference>
<evidence type="ECO:0000256" key="4">
    <source>
        <dbReference type="ARBA" id="ARBA00022475"/>
    </source>
</evidence>
<dbReference type="SUPFAM" id="SSF81345">
    <property type="entry name" value="ABC transporter involved in vitamin B12 uptake, BtuC"/>
    <property type="match status" value="1"/>
</dbReference>
<evidence type="ECO:0000256" key="5">
    <source>
        <dbReference type="ARBA" id="ARBA00022692"/>
    </source>
</evidence>
<keyword evidence="7 8" id="KW-0472">Membrane</keyword>
<evidence type="ECO:0000256" key="3">
    <source>
        <dbReference type="ARBA" id="ARBA00022448"/>
    </source>
</evidence>
<evidence type="ECO:0000256" key="7">
    <source>
        <dbReference type="ARBA" id="ARBA00023136"/>
    </source>
</evidence>
<dbReference type="GO" id="GO:0033214">
    <property type="term" value="P:siderophore-iron import into cell"/>
    <property type="evidence" value="ECO:0007669"/>
    <property type="project" value="TreeGrafter"/>
</dbReference>
<feature type="transmembrane region" description="Helical" evidence="8">
    <location>
        <begin position="20"/>
        <end position="45"/>
    </location>
</feature>
<feature type="transmembrane region" description="Helical" evidence="8">
    <location>
        <begin position="323"/>
        <end position="340"/>
    </location>
</feature>
<dbReference type="Gene3D" id="1.10.3470.10">
    <property type="entry name" value="ABC transporter involved in vitamin B12 uptake, BtuC"/>
    <property type="match status" value="1"/>
</dbReference>
<dbReference type="InterPro" id="IPR037294">
    <property type="entry name" value="ABC_BtuC-like"/>
</dbReference>
<evidence type="ECO:0000256" key="1">
    <source>
        <dbReference type="ARBA" id="ARBA00004651"/>
    </source>
</evidence>
<feature type="transmembrane region" description="Helical" evidence="8">
    <location>
        <begin position="75"/>
        <end position="94"/>
    </location>
</feature>
<dbReference type="Pfam" id="PF01032">
    <property type="entry name" value="FecCD"/>
    <property type="match status" value="1"/>
</dbReference>
<evidence type="ECO:0000256" key="6">
    <source>
        <dbReference type="ARBA" id="ARBA00022989"/>
    </source>
</evidence>
<dbReference type="Proteomes" id="UP001178662">
    <property type="component" value="Chromosome"/>
</dbReference>
<dbReference type="FunFam" id="1.10.3470.10:FF:000001">
    <property type="entry name" value="Vitamin B12 ABC transporter permease BtuC"/>
    <property type="match status" value="1"/>
</dbReference>
<dbReference type="GO" id="GO:0022857">
    <property type="term" value="F:transmembrane transporter activity"/>
    <property type="evidence" value="ECO:0007669"/>
    <property type="project" value="InterPro"/>
</dbReference>
<evidence type="ECO:0000313" key="9">
    <source>
        <dbReference type="EMBL" id="WEK52883.1"/>
    </source>
</evidence>
<accession>A0AA95J960</accession>
<dbReference type="GO" id="GO:0005886">
    <property type="term" value="C:plasma membrane"/>
    <property type="evidence" value="ECO:0007669"/>
    <property type="project" value="UniProtKB-SubCell"/>
</dbReference>
<keyword evidence="4" id="KW-1003">Cell membrane</keyword>
<protein>
    <submittedName>
        <fullName evidence="9">Iron ABC transporter permease</fullName>
    </submittedName>
</protein>
<feature type="transmembrane region" description="Helical" evidence="8">
    <location>
        <begin position="252"/>
        <end position="279"/>
    </location>
</feature>
<name>A0AA95J960_9BACL</name>
<evidence type="ECO:0000313" key="10">
    <source>
        <dbReference type="Proteomes" id="UP001178662"/>
    </source>
</evidence>
<sequence>MTLTYPEATTEHAELRSRPITAILTIVIGLGVLVFSLAIAIALGYKDIKLDEVWAALFHYNSEFTNHLVIWELRLPRVLGAALIGAAFAVSGAIMQGISRNPLADAGLLGLNSGAAFTLVICLSIFPALPYHYILIVCFVGAGIGALLVFGIGSMTRGGLTPIRLILAGAAVSAMLAALGDGIALYFRVGQRVAFWFAGGLSGVKWDQLDLIVPWFACAIAGALMLSRSITTLSLGEDTARGLGQRVGLTKILSLLIVLILAGASFSIVGAVSFIGLIAPHVTRYIVGVDYRWIIPCSAIIGAIFVVWADLVGRIVHPPYETPVGAIICLIGVPFFLYLARKERRKL</sequence>
<dbReference type="PANTHER" id="PTHR30472">
    <property type="entry name" value="FERRIC ENTEROBACTIN TRANSPORT SYSTEM PERMEASE PROTEIN"/>
    <property type="match status" value="1"/>
</dbReference>
<dbReference type="CDD" id="cd06550">
    <property type="entry name" value="TM_ABC_iron-siderophores_like"/>
    <property type="match status" value="1"/>
</dbReference>
<comment type="similarity">
    <text evidence="2">Belongs to the binding-protein-dependent transport system permease family. FecCD subfamily.</text>
</comment>